<name>A0ABD2Q6Q8_9PLAT</name>
<proteinExistence type="predicted"/>
<keyword evidence="2" id="KW-1185">Reference proteome</keyword>
<evidence type="ECO:0000313" key="1">
    <source>
        <dbReference type="EMBL" id="KAL3315256.1"/>
    </source>
</evidence>
<comment type="caution">
    <text evidence="1">The sequence shown here is derived from an EMBL/GenBank/DDBJ whole genome shotgun (WGS) entry which is preliminary data.</text>
</comment>
<dbReference type="Proteomes" id="UP001626550">
    <property type="component" value="Unassembled WGS sequence"/>
</dbReference>
<protein>
    <submittedName>
        <fullName evidence="1">Uncharacterized protein</fullName>
    </submittedName>
</protein>
<organism evidence="1 2">
    <name type="scientific">Cichlidogyrus casuarinus</name>
    <dbReference type="NCBI Taxonomy" id="1844966"/>
    <lineage>
        <taxon>Eukaryota</taxon>
        <taxon>Metazoa</taxon>
        <taxon>Spiralia</taxon>
        <taxon>Lophotrochozoa</taxon>
        <taxon>Platyhelminthes</taxon>
        <taxon>Monogenea</taxon>
        <taxon>Monopisthocotylea</taxon>
        <taxon>Dactylogyridea</taxon>
        <taxon>Ancyrocephalidae</taxon>
        <taxon>Cichlidogyrus</taxon>
    </lineage>
</organism>
<reference evidence="1 2" key="1">
    <citation type="submission" date="2024-11" db="EMBL/GenBank/DDBJ databases">
        <title>Adaptive evolution of stress response genes in parasites aligns with host niche diversity.</title>
        <authorList>
            <person name="Hahn C."/>
            <person name="Resl P."/>
        </authorList>
    </citation>
    <scope>NUCLEOTIDE SEQUENCE [LARGE SCALE GENOMIC DNA]</scope>
    <source>
        <strain evidence="1">EGGRZ-B1_66</strain>
        <tissue evidence="1">Body</tissue>
    </source>
</reference>
<evidence type="ECO:0000313" key="2">
    <source>
        <dbReference type="Proteomes" id="UP001626550"/>
    </source>
</evidence>
<dbReference type="AlphaFoldDB" id="A0ABD2Q6Q8"/>
<dbReference type="EMBL" id="JBJKFK010000790">
    <property type="protein sequence ID" value="KAL3315256.1"/>
    <property type="molecule type" value="Genomic_DNA"/>
</dbReference>
<gene>
    <name evidence="1" type="ORF">Ciccas_006106</name>
</gene>
<sequence>MDDFNDEIDALIEGSDEFDEASSWNLALVKANDMKDNNFVFETIPMIDDSESFDYDAFYKVYYVT</sequence>
<accession>A0ABD2Q6Q8</accession>